<reference evidence="1 2" key="1">
    <citation type="submission" date="2023-01" db="EMBL/GenBank/DDBJ databases">
        <title>Genomes from the Australian National Cyanobacteria Reference Collection.</title>
        <authorList>
            <person name="Willis A."/>
            <person name="Lee E.M.F."/>
        </authorList>
    </citation>
    <scope>NUCLEOTIDE SEQUENCE [LARGE SCALE GENOMIC DNA]</scope>
    <source>
        <strain evidence="1 2">CS-1033</strain>
    </source>
</reference>
<proteinExistence type="predicted"/>
<name>A0ABT5AU50_9CYAN</name>
<gene>
    <name evidence="1" type="ORF">PN457_09390</name>
</gene>
<dbReference type="RefSeq" id="WP_271732904.1">
    <property type="nucleotide sequence ID" value="NZ_JANQDP010000106.1"/>
</dbReference>
<feature type="non-terminal residue" evidence="1">
    <location>
        <position position="1"/>
    </location>
</feature>
<accession>A0ABT5AU50</accession>
<evidence type="ECO:0000313" key="2">
    <source>
        <dbReference type="Proteomes" id="UP001212499"/>
    </source>
</evidence>
<comment type="caution">
    <text evidence="1">The sequence shown here is derived from an EMBL/GenBank/DDBJ whole genome shotgun (WGS) entry which is preliminary data.</text>
</comment>
<keyword evidence="2" id="KW-1185">Reference proteome</keyword>
<evidence type="ECO:0000313" key="1">
    <source>
        <dbReference type="EMBL" id="MDB9539870.1"/>
    </source>
</evidence>
<organism evidence="1 2">
    <name type="scientific">Anabaenopsis arnoldii</name>
    <dbReference type="NCBI Taxonomy" id="2152938"/>
    <lineage>
        <taxon>Bacteria</taxon>
        <taxon>Bacillati</taxon>
        <taxon>Cyanobacteriota</taxon>
        <taxon>Cyanophyceae</taxon>
        <taxon>Nostocales</taxon>
        <taxon>Nodulariaceae</taxon>
        <taxon>Anabaenopsis</taxon>
    </lineage>
</organism>
<dbReference type="EMBL" id="JAQMUH010000104">
    <property type="protein sequence ID" value="MDB9539870.1"/>
    <property type="molecule type" value="Genomic_DNA"/>
</dbReference>
<dbReference type="Proteomes" id="UP001212499">
    <property type="component" value="Unassembled WGS sequence"/>
</dbReference>
<protein>
    <submittedName>
        <fullName evidence="1">Uncharacterized protein</fullName>
    </submittedName>
</protein>
<sequence length="69" mass="7271">TAANNSGQTTINSTLLNATAAAIGQDRFGAFVLGGNTYIQGTNQTTNFEDDLLLRINGTFTLTTADFIL</sequence>